<reference evidence="4" key="1">
    <citation type="submission" date="2018-09" db="EMBL/GenBank/DDBJ databases">
        <authorList>
            <person name="Zhu H."/>
        </authorList>
    </citation>
    <scope>NUCLEOTIDE SEQUENCE [LARGE SCALE GENOMIC DNA]</scope>
    <source>
        <strain evidence="4">K1S02-23</strain>
    </source>
</reference>
<dbReference type="Proteomes" id="UP000266327">
    <property type="component" value="Unassembled WGS sequence"/>
</dbReference>
<organism evidence="3 4">
    <name type="scientific">Noviherbaspirillum sedimenti</name>
    <dbReference type="NCBI Taxonomy" id="2320865"/>
    <lineage>
        <taxon>Bacteria</taxon>
        <taxon>Pseudomonadati</taxon>
        <taxon>Pseudomonadota</taxon>
        <taxon>Betaproteobacteria</taxon>
        <taxon>Burkholderiales</taxon>
        <taxon>Oxalobacteraceae</taxon>
        <taxon>Noviherbaspirillum</taxon>
    </lineage>
</organism>
<evidence type="ECO:0000313" key="4">
    <source>
        <dbReference type="Proteomes" id="UP000266327"/>
    </source>
</evidence>
<dbReference type="EMBL" id="QYUQ01000002">
    <property type="protein sequence ID" value="RJG03362.1"/>
    <property type="molecule type" value="Genomic_DNA"/>
</dbReference>
<dbReference type="AlphaFoldDB" id="A0A3A3G9U8"/>
<accession>A0A3A3G9U8</accession>
<dbReference type="FunFam" id="3.40.50.720:FF:000084">
    <property type="entry name" value="Short-chain dehydrogenase reductase"/>
    <property type="match status" value="1"/>
</dbReference>
<comment type="caution">
    <text evidence="3">The sequence shown here is derived from an EMBL/GenBank/DDBJ whole genome shotgun (WGS) entry which is preliminary data.</text>
</comment>
<dbReference type="PANTHER" id="PTHR24321:SF8">
    <property type="entry name" value="ESTRADIOL 17-BETA-DEHYDROGENASE 8-RELATED"/>
    <property type="match status" value="1"/>
</dbReference>
<evidence type="ECO:0000313" key="3">
    <source>
        <dbReference type="EMBL" id="RJG03362.1"/>
    </source>
</evidence>
<dbReference type="GO" id="GO:0047936">
    <property type="term" value="F:glucose 1-dehydrogenase [NAD(P)+] activity"/>
    <property type="evidence" value="ECO:0007669"/>
    <property type="project" value="UniProtKB-EC"/>
</dbReference>
<dbReference type="Pfam" id="PF13561">
    <property type="entry name" value="adh_short_C2"/>
    <property type="match status" value="1"/>
</dbReference>
<dbReference type="InterPro" id="IPR036291">
    <property type="entry name" value="NAD(P)-bd_dom_sf"/>
</dbReference>
<keyword evidence="4" id="KW-1185">Reference proteome</keyword>
<evidence type="ECO:0000256" key="1">
    <source>
        <dbReference type="ARBA" id="ARBA00006484"/>
    </source>
</evidence>
<name>A0A3A3G9U8_9BURK</name>
<dbReference type="SUPFAM" id="SSF51735">
    <property type="entry name" value="NAD(P)-binding Rossmann-fold domains"/>
    <property type="match status" value="1"/>
</dbReference>
<proteinExistence type="inferred from homology"/>
<dbReference type="NCBIfam" id="NF005559">
    <property type="entry name" value="PRK07231.1"/>
    <property type="match status" value="1"/>
</dbReference>
<protein>
    <submittedName>
        <fullName evidence="3">Glucose 1-dehydrogenase</fullName>
        <ecNumber evidence="3">1.1.1.47</ecNumber>
    </submittedName>
</protein>
<dbReference type="PROSITE" id="PS00061">
    <property type="entry name" value="ADH_SHORT"/>
    <property type="match status" value="1"/>
</dbReference>
<gene>
    <name evidence="3" type="ORF">D3878_18645</name>
</gene>
<sequence length="259" mass="26919">MIGKLLQDKVAIVTGAAQGMGAATARLFAEQGAHVVVADMNEQEGCAVVAEIQSAGGTAFFHKVNVSISSEVARMVEVTVGRFGRLDVAVNNAAVSPDTKPLAEMDEAEFDKVIAVDLKGVALCLKYELAQLIRQGQGGSIINIGSVSSFRPQPNTPVYVAAKHGVIGLTKVAALENGIHNIRVNAVAPGGIDTPMLRNFFASAGATQSDEAAYASALSLLGRFGEATEVAQASLWLASDLASYVTATTINVDAGYINR</sequence>
<dbReference type="CDD" id="cd05233">
    <property type="entry name" value="SDR_c"/>
    <property type="match status" value="1"/>
</dbReference>
<comment type="similarity">
    <text evidence="1">Belongs to the short-chain dehydrogenases/reductases (SDR) family.</text>
</comment>
<dbReference type="PRINTS" id="PR00081">
    <property type="entry name" value="GDHRDH"/>
</dbReference>
<dbReference type="EC" id="1.1.1.47" evidence="3"/>
<evidence type="ECO:0000256" key="2">
    <source>
        <dbReference type="ARBA" id="ARBA00023002"/>
    </source>
</evidence>
<keyword evidence="2 3" id="KW-0560">Oxidoreductase</keyword>
<dbReference type="InterPro" id="IPR020904">
    <property type="entry name" value="Sc_DH/Rdtase_CS"/>
</dbReference>
<dbReference type="OrthoDB" id="9786435at2"/>
<dbReference type="PANTHER" id="PTHR24321">
    <property type="entry name" value="DEHYDROGENASES, SHORT CHAIN"/>
    <property type="match status" value="1"/>
</dbReference>
<dbReference type="Gene3D" id="3.40.50.720">
    <property type="entry name" value="NAD(P)-binding Rossmann-like Domain"/>
    <property type="match status" value="1"/>
</dbReference>
<dbReference type="PRINTS" id="PR00080">
    <property type="entry name" value="SDRFAMILY"/>
</dbReference>
<dbReference type="InterPro" id="IPR002347">
    <property type="entry name" value="SDR_fam"/>
</dbReference>